<accession>A0ABX0M623</accession>
<sequence length="304" mass="33951">MSYEYLSIKSEIAEIEGILRNIAPAQVIKRMTFESRLRSAKIALEAYERLPRSKKATLTFRGKPVVGSHGVHAEFGSRAALNFADAFAAVAAGLGERLRYKGPIPDRAKHQLLITGTAIGSFGFEFELPAERDDLFGDEPPAEQTLRKLQELMQKSAEGSDDEISELVDEIHPRAVAKVHEFLSYLAQQQAWCGLEFGGSFFRYKDIDQLRLSTERLLAGNIKESCETVIGAFTGILPNDRTFEFTQAESAHVIKGKIAREVDDPDLLLRGYYKKEVTVTFAVVQVGQSRPRYRFTSADSIKLT</sequence>
<proteinExistence type="predicted"/>
<evidence type="ECO:0000313" key="1">
    <source>
        <dbReference type="EMBL" id="NHZ41754.1"/>
    </source>
</evidence>
<dbReference type="EMBL" id="VVIW01000009">
    <property type="protein sequence ID" value="NHZ41754.1"/>
    <property type="molecule type" value="Genomic_DNA"/>
</dbReference>
<protein>
    <submittedName>
        <fullName evidence="1">Uncharacterized protein</fullName>
    </submittedName>
</protein>
<comment type="caution">
    <text evidence="1">The sequence shown here is derived from an EMBL/GenBank/DDBJ whole genome shotgun (WGS) entry which is preliminary data.</text>
</comment>
<dbReference type="Proteomes" id="UP000819052">
    <property type="component" value="Unassembled WGS sequence"/>
</dbReference>
<reference evidence="1 2" key="1">
    <citation type="submission" date="2019-09" db="EMBL/GenBank/DDBJ databases">
        <title>Taxonomy of Antarctic Massilia spp.: description of Massilia rubra sp. nov., Massilia aquatica sp. nov., Massilia mucilaginosa sp. nov., Massilia frigida sp. nov. isolated from streams, lakes and regoliths.</title>
        <authorList>
            <person name="Holochova P."/>
            <person name="Sedlacek I."/>
            <person name="Kralova S."/>
            <person name="Maslanova I."/>
            <person name="Busse H.-J."/>
            <person name="Stankova E."/>
            <person name="Vrbovska V."/>
            <person name="Kovarovic V."/>
            <person name="Bartak M."/>
            <person name="Svec P."/>
            <person name="Pantucek R."/>
        </authorList>
    </citation>
    <scope>NUCLEOTIDE SEQUENCE [LARGE SCALE GENOMIC DNA]</scope>
    <source>
        <strain evidence="1 2">CCM 8693</strain>
    </source>
</reference>
<gene>
    <name evidence="1" type="ORF">F1609_16520</name>
</gene>
<keyword evidence="2" id="KW-1185">Reference proteome</keyword>
<organism evidence="1 2">
    <name type="scientific">Massilia aquatica</name>
    <dbReference type="NCBI Taxonomy" id="2609000"/>
    <lineage>
        <taxon>Bacteria</taxon>
        <taxon>Pseudomonadati</taxon>
        <taxon>Pseudomonadota</taxon>
        <taxon>Betaproteobacteria</taxon>
        <taxon>Burkholderiales</taxon>
        <taxon>Oxalobacteraceae</taxon>
        <taxon>Telluria group</taxon>
        <taxon>Massilia</taxon>
    </lineage>
</organism>
<dbReference type="RefSeq" id="WP_167077524.1">
    <property type="nucleotide sequence ID" value="NZ_VVIW01000009.1"/>
</dbReference>
<name>A0ABX0M623_9BURK</name>
<evidence type="ECO:0000313" key="2">
    <source>
        <dbReference type="Proteomes" id="UP000819052"/>
    </source>
</evidence>